<dbReference type="PANTHER" id="PTHR12815:SF47">
    <property type="entry name" value="TRANSLOCATION AND ASSEMBLY MODULE SUBUNIT TAMA"/>
    <property type="match status" value="1"/>
</dbReference>
<name>A0ABY6J282_9BACT</name>
<evidence type="ECO:0000256" key="6">
    <source>
        <dbReference type="SAM" id="SignalP"/>
    </source>
</evidence>
<dbReference type="PROSITE" id="PS51779">
    <property type="entry name" value="POTRA"/>
    <property type="match status" value="1"/>
</dbReference>
<evidence type="ECO:0000313" key="8">
    <source>
        <dbReference type="EMBL" id="UYQ92471.1"/>
    </source>
</evidence>
<dbReference type="InterPro" id="IPR034746">
    <property type="entry name" value="POTRA"/>
</dbReference>
<proteinExistence type="predicted"/>
<dbReference type="InterPro" id="IPR000184">
    <property type="entry name" value="Bac_surfAg_D15"/>
</dbReference>
<accession>A0ABY6J282</accession>
<dbReference type="Gene3D" id="2.40.160.50">
    <property type="entry name" value="membrane protein fhac: a member of the omp85/tpsb transporter family"/>
    <property type="match status" value="1"/>
</dbReference>
<evidence type="ECO:0000259" key="7">
    <source>
        <dbReference type="PROSITE" id="PS51779"/>
    </source>
</evidence>
<evidence type="ECO:0000256" key="4">
    <source>
        <dbReference type="ARBA" id="ARBA00023136"/>
    </source>
</evidence>
<dbReference type="Pfam" id="PF01103">
    <property type="entry name" value="Omp85"/>
    <property type="match status" value="1"/>
</dbReference>
<evidence type="ECO:0000313" key="9">
    <source>
        <dbReference type="Proteomes" id="UP001162741"/>
    </source>
</evidence>
<feature type="chain" id="PRO_5047430137" evidence="6">
    <location>
        <begin position="25"/>
        <end position="471"/>
    </location>
</feature>
<dbReference type="Gene3D" id="3.10.20.310">
    <property type="entry name" value="membrane protein fhac"/>
    <property type="match status" value="1"/>
</dbReference>
<reference evidence="8" key="1">
    <citation type="submission" date="2022-10" db="EMBL/GenBank/DDBJ databases">
        <title>Chitinophaga sp. nov., isolated from soil.</title>
        <authorList>
            <person name="Jeon C.O."/>
        </authorList>
    </citation>
    <scope>NUCLEOTIDE SEQUENCE</scope>
    <source>
        <strain evidence="8">R8</strain>
    </source>
</reference>
<feature type="signal peptide" evidence="6">
    <location>
        <begin position="1"/>
        <end position="24"/>
    </location>
</feature>
<keyword evidence="5" id="KW-0998">Cell outer membrane</keyword>
<keyword evidence="3 6" id="KW-0732">Signal</keyword>
<keyword evidence="9" id="KW-1185">Reference proteome</keyword>
<keyword evidence="2" id="KW-0812">Transmembrane</keyword>
<organism evidence="8 9">
    <name type="scientific">Chitinophaga horti</name>
    <dbReference type="NCBI Taxonomy" id="2920382"/>
    <lineage>
        <taxon>Bacteria</taxon>
        <taxon>Pseudomonadati</taxon>
        <taxon>Bacteroidota</taxon>
        <taxon>Chitinophagia</taxon>
        <taxon>Chitinophagales</taxon>
        <taxon>Chitinophagaceae</taxon>
        <taxon>Chitinophaga</taxon>
    </lineage>
</organism>
<evidence type="ECO:0000256" key="2">
    <source>
        <dbReference type="ARBA" id="ARBA00022692"/>
    </source>
</evidence>
<dbReference type="Proteomes" id="UP001162741">
    <property type="component" value="Chromosome"/>
</dbReference>
<dbReference type="InterPro" id="IPR039910">
    <property type="entry name" value="D15-like"/>
</dbReference>
<evidence type="ECO:0000256" key="3">
    <source>
        <dbReference type="ARBA" id="ARBA00022729"/>
    </source>
</evidence>
<evidence type="ECO:0000256" key="1">
    <source>
        <dbReference type="ARBA" id="ARBA00004370"/>
    </source>
</evidence>
<dbReference type="PANTHER" id="PTHR12815">
    <property type="entry name" value="SORTING AND ASSEMBLY MACHINERY SAMM50 PROTEIN FAMILY MEMBER"/>
    <property type="match status" value="1"/>
</dbReference>
<dbReference type="Pfam" id="PF07244">
    <property type="entry name" value="POTRA"/>
    <property type="match status" value="1"/>
</dbReference>
<keyword evidence="4" id="KW-0472">Membrane</keyword>
<dbReference type="InterPro" id="IPR010827">
    <property type="entry name" value="BamA/TamA_POTRA"/>
</dbReference>
<sequence length="471" mass="54291">MYKYLHILLLCLYTAAVLPCKAQAVQPMQVVSDEGYIVIRHIIITGNKKTRTSVILRELGTVPGDTIKLKELSATLETRRKQLLNTSLFLNVTSNVKNWTGNEADIEFEVWERWYTFAFPIFKLADRNFNQWLVEQKGSIDRVNLGVKVLKDNLTGRNDEIKADIQAGYTQRVVLSYDLPYVDKRYRHGIGFSFSYSRNREVNDSTALNKQHFYTRDEFLRRNFSAGVSYTYRRAINTRHQAFLTYNDDSVHDSVAIRNPQYYGGGRTRARYLNLLYRVSYVKADSWQFPLKGVSVQAELEKTGIAPLDDINNVRIRFRGARYWQLAPKTFGALGIRAQAKLSDEQPYVAQKAMGYGDDYLRGYEYYVVDGTSFAIFKSTLRQQLLNTSFRVPLVPRKFSQVPLRIFAKTYVDAGYTYSKYPGDGFLNNRMLYSGGVGLEIVSFYDTAIRFEYSLNQLGEKGLFLHAKLDM</sequence>
<feature type="domain" description="POTRA" evidence="7">
    <location>
        <begin position="37"/>
        <end position="113"/>
    </location>
</feature>
<dbReference type="EMBL" id="CP107006">
    <property type="protein sequence ID" value="UYQ92471.1"/>
    <property type="molecule type" value="Genomic_DNA"/>
</dbReference>
<evidence type="ECO:0000256" key="5">
    <source>
        <dbReference type="ARBA" id="ARBA00023237"/>
    </source>
</evidence>
<gene>
    <name evidence="8" type="ORF">MKQ68_20520</name>
</gene>
<protein>
    <submittedName>
        <fullName evidence="8">BamA/TamA family outer membrane protein</fullName>
    </submittedName>
</protein>
<dbReference type="RefSeq" id="WP_264280727.1">
    <property type="nucleotide sequence ID" value="NZ_CP107006.1"/>
</dbReference>
<comment type="subcellular location">
    <subcellularLocation>
        <location evidence="1">Membrane</location>
    </subcellularLocation>
</comment>